<evidence type="ECO:0000313" key="4">
    <source>
        <dbReference type="EMBL" id="MYR30963.1"/>
    </source>
</evidence>
<proteinExistence type="predicted"/>
<dbReference type="EMBL" id="WWHY01000001">
    <property type="protein sequence ID" value="MYR30963.1"/>
    <property type="molecule type" value="Genomic_DNA"/>
</dbReference>
<dbReference type="Proteomes" id="UP000467124">
    <property type="component" value="Unassembled WGS sequence"/>
</dbReference>
<gene>
    <name evidence="4" type="ORF">GTW20_01425</name>
</gene>
<feature type="signal peptide" evidence="3">
    <location>
        <begin position="1"/>
        <end position="33"/>
    </location>
</feature>
<feature type="region of interest" description="Disordered" evidence="1">
    <location>
        <begin position="185"/>
        <end position="209"/>
    </location>
</feature>
<comment type="caution">
    <text evidence="4">The sequence shown here is derived from an EMBL/GenBank/DDBJ whole genome shotgun (WGS) entry which is preliminary data.</text>
</comment>
<keyword evidence="2" id="KW-0472">Membrane</keyword>
<dbReference type="RefSeq" id="WP_161110073.1">
    <property type="nucleotide sequence ID" value="NZ_WWHY01000001.1"/>
</dbReference>
<feature type="transmembrane region" description="Helical" evidence="2">
    <location>
        <begin position="213"/>
        <end position="234"/>
    </location>
</feature>
<dbReference type="AlphaFoldDB" id="A0A7K2ILY4"/>
<evidence type="ECO:0000256" key="2">
    <source>
        <dbReference type="SAM" id="Phobius"/>
    </source>
</evidence>
<evidence type="ECO:0000256" key="1">
    <source>
        <dbReference type="SAM" id="MobiDB-lite"/>
    </source>
</evidence>
<accession>A0A7K2ILY4</accession>
<keyword evidence="3" id="KW-0732">Signal</keyword>
<feature type="chain" id="PRO_5029905962" evidence="3">
    <location>
        <begin position="34"/>
        <end position="438"/>
    </location>
</feature>
<evidence type="ECO:0000256" key="3">
    <source>
        <dbReference type="SAM" id="SignalP"/>
    </source>
</evidence>
<evidence type="ECO:0000313" key="5">
    <source>
        <dbReference type="Proteomes" id="UP000467124"/>
    </source>
</evidence>
<keyword evidence="2" id="KW-1133">Transmembrane helix</keyword>
<reference evidence="4 5" key="1">
    <citation type="journal article" date="2019" name="Nat. Commun.">
        <title>The antimicrobial potential of Streptomyces from insect microbiomes.</title>
        <authorList>
            <person name="Chevrette M.G."/>
            <person name="Carlson C.M."/>
            <person name="Ortega H.E."/>
            <person name="Thomas C."/>
            <person name="Ananiev G.E."/>
            <person name="Barns K.J."/>
            <person name="Book A.J."/>
            <person name="Cagnazzo J."/>
            <person name="Carlos C."/>
            <person name="Flanigan W."/>
            <person name="Grubbs K.J."/>
            <person name="Horn H.A."/>
            <person name="Hoffmann F.M."/>
            <person name="Klassen J.L."/>
            <person name="Knack J.J."/>
            <person name="Lewin G.R."/>
            <person name="McDonald B.R."/>
            <person name="Muller L."/>
            <person name="Melo W.G.P."/>
            <person name="Pinto-Tomas A.A."/>
            <person name="Schmitz A."/>
            <person name="Wendt-Pienkowski E."/>
            <person name="Wildman S."/>
            <person name="Zhao M."/>
            <person name="Zhang F."/>
            <person name="Bugni T.S."/>
            <person name="Andes D.R."/>
            <person name="Pupo M.T."/>
            <person name="Currie C.R."/>
        </authorList>
    </citation>
    <scope>NUCLEOTIDE SEQUENCE [LARGE SCALE GENOMIC DNA]</scope>
    <source>
        <strain evidence="4 5">SID5840</strain>
    </source>
</reference>
<keyword evidence="2" id="KW-0812">Transmembrane</keyword>
<protein>
    <submittedName>
        <fullName evidence="4">Uncharacterized protein</fullName>
    </submittedName>
</protein>
<organism evidence="4 5">
    <name type="scientific">Nocardiopsis alba</name>
    <dbReference type="NCBI Taxonomy" id="53437"/>
    <lineage>
        <taxon>Bacteria</taxon>
        <taxon>Bacillati</taxon>
        <taxon>Actinomycetota</taxon>
        <taxon>Actinomycetes</taxon>
        <taxon>Streptosporangiales</taxon>
        <taxon>Nocardiopsidaceae</taxon>
        <taxon>Nocardiopsis</taxon>
    </lineage>
</organism>
<name>A0A7K2ILY4_9ACTN</name>
<sequence length="438" mass="46608">MPVDTRPGIRRPLGLLTSLLIVLSGLAPAPTHAESTAESSAEIIANALRESPVYVDPVYSTVVPEEMRAEAVATIEESGLPVRVVLTPLLAGDDWDGDASALAAAVHDRMGGVGHYLVLEGDSFRGQDLPPSADGSPDLRAHYAALASSYATEFDGSVGERMERAVEFAVSDDPEAVYEEYVSAYEDSREAAPEPAGNAEASDTESPEGTAAMWPWALGTVALLALLGGGYLLWTRRPTAPSMPQHAAFANASQARREGLERQAERELIEVGERLGAMEPATGTDASLSLGRALDAHDAARRVAEHLEEGSLADVVGVLVLLDLAEDGLAAAGKGRRWSGADRRRHCYANPLHGTGTTDTDWRQLGATRSVRVPLCGGCVKAVRGRTRLAALQVEHEGRSVPYYEVPAEESVWAATGFGSLSDDLVERILRGERSGRR</sequence>